<proteinExistence type="predicted"/>
<dbReference type="SUPFAM" id="SSF52172">
    <property type="entry name" value="CheY-like"/>
    <property type="match status" value="1"/>
</dbReference>
<dbReference type="OrthoDB" id="582170at2"/>
<evidence type="ECO:0000313" key="3">
    <source>
        <dbReference type="EMBL" id="SOD96400.1"/>
    </source>
</evidence>
<reference evidence="3 4" key="1">
    <citation type="submission" date="2017-09" db="EMBL/GenBank/DDBJ databases">
        <authorList>
            <person name="Ehlers B."/>
            <person name="Leendertz F.H."/>
        </authorList>
    </citation>
    <scope>NUCLEOTIDE SEQUENCE [LARGE SCALE GENOMIC DNA]</scope>
    <source>
        <strain evidence="3 4">USBA 140</strain>
    </source>
</reference>
<keyword evidence="4" id="KW-1185">Reference proteome</keyword>
<organism evidence="3 4">
    <name type="scientific">Caenispirillum bisanense</name>
    <dbReference type="NCBI Taxonomy" id="414052"/>
    <lineage>
        <taxon>Bacteria</taxon>
        <taxon>Pseudomonadati</taxon>
        <taxon>Pseudomonadota</taxon>
        <taxon>Alphaproteobacteria</taxon>
        <taxon>Rhodospirillales</taxon>
        <taxon>Novispirillaceae</taxon>
        <taxon>Caenispirillum</taxon>
    </lineage>
</organism>
<dbReference type="EMBL" id="OCNJ01000005">
    <property type="protein sequence ID" value="SOD96400.1"/>
    <property type="molecule type" value="Genomic_DNA"/>
</dbReference>
<dbReference type="GO" id="GO:0000160">
    <property type="term" value="P:phosphorelay signal transduction system"/>
    <property type="evidence" value="ECO:0007669"/>
    <property type="project" value="InterPro"/>
</dbReference>
<evidence type="ECO:0000313" key="4">
    <source>
        <dbReference type="Proteomes" id="UP000219621"/>
    </source>
</evidence>
<evidence type="ECO:0000256" key="1">
    <source>
        <dbReference type="PROSITE-ProRule" id="PRU00169"/>
    </source>
</evidence>
<sequence>MTARPLRSLDGRRILVVEDEFLIADDLCNGLAARGAVVVGPAPTVGAALELVARTTRLDGAVLDINLGGEPVFPVAEALLKRRVPFLFTTGYDAFHIPPRFATAERYMKPVKPAVLAAALFG</sequence>
<dbReference type="InterPro" id="IPR001789">
    <property type="entry name" value="Sig_transdc_resp-reg_receiver"/>
</dbReference>
<gene>
    <name evidence="3" type="ORF">SAMN05421508_105306</name>
</gene>
<dbReference type="Gene3D" id="3.40.50.2300">
    <property type="match status" value="1"/>
</dbReference>
<feature type="domain" description="Response regulatory" evidence="2">
    <location>
        <begin position="13"/>
        <end position="122"/>
    </location>
</feature>
<dbReference type="AlphaFoldDB" id="A0A286GLL3"/>
<feature type="modified residue" description="4-aspartylphosphate" evidence="1">
    <location>
        <position position="64"/>
    </location>
</feature>
<evidence type="ECO:0000259" key="2">
    <source>
        <dbReference type="PROSITE" id="PS50110"/>
    </source>
</evidence>
<dbReference type="RefSeq" id="WP_097279675.1">
    <property type="nucleotide sequence ID" value="NZ_OCNJ01000005.1"/>
</dbReference>
<protein>
    <submittedName>
        <fullName evidence="3">CheY chemotaxis protein or a CheY-like REC (Receiver) domain</fullName>
    </submittedName>
</protein>
<dbReference type="PROSITE" id="PS50110">
    <property type="entry name" value="RESPONSE_REGULATORY"/>
    <property type="match status" value="1"/>
</dbReference>
<accession>A0A286GLL3</accession>
<dbReference type="InterPro" id="IPR011006">
    <property type="entry name" value="CheY-like_superfamily"/>
</dbReference>
<dbReference type="SMART" id="SM00448">
    <property type="entry name" value="REC"/>
    <property type="match status" value="1"/>
</dbReference>
<name>A0A286GLL3_9PROT</name>
<keyword evidence="1" id="KW-0597">Phosphoprotein</keyword>
<dbReference type="Proteomes" id="UP000219621">
    <property type="component" value="Unassembled WGS sequence"/>
</dbReference>